<name>A0ABQ9K8V7_HEVBR</name>
<dbReference type="SUPFAM" id="SSF48452">
    <property type="entry name" value="TPR-like"/>
    <property type="match status" value="2"/>
</dbReference>
<accession>A0ABQ9K8V7</accession>
<evidence type="ECO:0000313" key="2">
    <source>
        <dbReference type="EMBL" id="KAJ9128575.1"/>
    </source>
</evidence>
<dbReference type="Pfam" id="PF13432">
    <property type="entry name" value="TPR_16"/>
    <property type="match status" value="1"/>
</dbReference>
<dbReference type="PANTHER" id="PTHR46050">
    <property type="entry name" value="TPR REPEAT-CONTAINING THIOREDOXIN"/>
    <property type="match status" value="1"/>
</dbReference>
<dbReference type="PANTHER" id="PTHR46050:SF7">
    <property type="entry name" value="TETRATRICOPEPTIDE REPEAT (TPR)-LIKE SUPERFAMILY PROTEIN"/>
    <property type="match status" value="1"/>
</dbReference>
<feature type="repeat" description="TPR" evidence="1">
    <location>
        <begin position="103"/>
        <end position="136"/>
    </location>
</feature>
<dbReference type="Proteomes" id="UP001174677">
    <property type="component" value="Unassembled WGS sequence"/>
</dbReference>
<dbReference type="InterPro" id="IPR011990">
    <property type="entry name" value="TPR-like_helical_dom_sf"/>
</dbReference>
<evidence type="ECO:0000313" key="3">
    <source>
        <dbReference type="Proteomes" id="UP001174677"/>
    </source>
</evidence>
<proteinExistence type="predicted"/>
<dbReference type="SMART" id="SM00028">
    <property type="entry name" value="TPR"/>
    <property type="match status" value="8"/>
</dbReference>
<comment type="caution">
    <text evidence="2">The sequence shown here is derived from an EMBL/GenBank/DDBJ whole genome shotgun (WGS) entry which is preliminary data.</text>
</comment>
<sequence length="476" mass="53118">MIADHQKTKGNSTLVRASSSNVMLFGNLGNLRQSGGGGGGNNDSYIFLDYLPQPAREVNQMPNGKYPNSVMENVVEKPFEDQKPSAEQPGGSLCRALSTRMDPEQLKIMGNEDYKNGNFAEALAFYDAAISIDPNKASYRSNKSAALTALGRLLEAVFECREAIRIEPHYHRAHHRLANLYLRLGDGEKAIYQYKHSGPEADHVEIAKAKGLQVHLNKCTEARRQRDWNALIKETQAAISSGTDSAPPIYALQADALIKLHRHQEADEALTKAPNFQDDECTKYFGPICNANLLMVRTQVDMAVGRFDDALAAAQRATRLDSNNKEANMVMRKARAVAAARSTGNQLFKAAKFYEASNAYGEGLEHDPYNSVLLCNRAACRSKLGQYEKAVEDCNVALNVRPNYSKARLRRADCYAKLEKWEASIQDYEILHKEAPDDDEVSEGLLEAKAQQHKKHRGRDMKNQMKHVMHTFCIVI</sequence>
<dbReference type="PROSITE" id="PS50005">
    <property type="entry name" value="TPR"/>
    <property type="match status" value="1"/>
</dbReference>
<reference evidence="2 3" key="1">
    <citation type="journal article" date="2023" name="Plant Biotechnol. J.">
        <title>Chromosome-level wild Hevea brasiliensis genome provides new tools for genomic-assisted breeding and valuable loci to elevate rubber yield.</title>
        <authorList>
            <person name="Cheng H."/>
            <person name="Song X."/>
            <person name="Hu Y."/>
            <person name="Wu T."/>
            <person name="Yang Q."/>
            <person name="An Z."/>
            <person name="Feng S."/>
            <person name="Deng Z."/>
            <person name="Wu W."/>
            <person name="Zeng X."/>
            <person name="Tu M."/>
            <person name="Wang X."/>
            <person name="Huang H."/>
        </authorList>
    </citation>
    <scope>NUCLEOTIDE SEQUENCE [LARGE SCALE GENOMIC DNA]</scope>
    <source>
        <strain evidence="2">MT/VB/25A 57/8</strain>
    </source>
</reference>
<keyword evidence="3" id="KW-1185">Reference proteome</keyword>
<dbReference type="InterPro" id="IPR019734">
    <property type="entry name" value="TPR_rpt"/>
</dbReference>
<organism evidence="2 3">
    <name type="scientific">Hevea brasiliensis</name>
    <name type="common">Para rubber tree</name>
    <name type="synonym">Siphonia brasiliensis</name>
    <dbReference type="NCBI Taxonomy" id="3981"/>
    <lineage>
        <taxon>Eukaryota</taxon>
        <taxon>Viridiplantae</taxon>
        <taxon>Streptophyta</taxon>
        <taxon>Embryophyta</taxon>
        <taxon>Tracheophyta</taxon>
        <taxon>Spermatophyta</taxon>
        <taxon>Magnoliopsida</taxon>
        <taxon>eudicotyledons</taxon>
        <taxon>Gunneridae</taxon>
        <taxon>Pentapetalae</taxon>
        <taxon>rosids</taxon>
        <taxon>fabids</taxon>
        <taxon>Malpighiales</taxon>
        <taxon>Euphorbiaceae</taxon>
        <taxon>Crotonoideae</taxon>
        <taxon>Micrandreae</taxon>
        <taxon>Hevea</taxon>
    </lineage>
</organism>
<protein>
    <submittedName>
        <fullName evidence="2">Uncharacterized protein</fullName>
    </submittedName>
</protein>
<evidence type="ECO:0000256" key="1">
    <source>
        <dbReference type="PROSITE-ProRule" id="PRU00339"/>
    </source>
</evidence>
<gene>
    <name evidence="2" type="ORF">P3X46_034737</name>
</gene>
<dbReference type="Pfam" id="PF13431">
    <property type="entry name" value="TPR_17"/>
    <property type="match status" value="1"/>
</dbReference>
<dbReference type="Gene3D" id="1.25.40.10">
    <property type="entry name" value="Tetratricopeptide repeat domain"/>
    <property type="match status" value="1"/>
</dbReference>
<keyword evidence="1" id="KW-0802">TPR repeat</keyword>
<dbReference type="EMBL" id="JARPOI010000515">
    <property type="protein sequence ID" value="KAJ9128575.1"/>
    <property type="molecule type" value="Genomic_DNA"/>
</dbReference>
<dbReference type="InterPro" id="IPR044534">
    <property type="entry name" value="TTL1-4"/>
</dbReference>